<accession>A0A2J7TJG2</accession>
<comment type="caution">
    <text evidence="2">The sequence shown here is derived from an EMBL/GenBank/DDBJ whole genome shotgun (WGS) entry which is preliminary data.</text>
</comment>
<gene>
    <name evidence="2" type="ORF">CR492_06165</name>
</gene>
<keyword evidence="1" id="KW-0472">Membrane</keyword>
<proteinExistence type="predicted"/>
<dbReference type="RefSeq" id="WP_102842860.1">
    <property type="nucleotide sequence ID" value="NZ_PDZR01000004.1"/>
</dbReference>
<dbReference type="EMBL" id="PDZR01000004">
    <property type="protein sequence ID" value="PNG26896.1"/>
    <property type="molecule type" value="Genomic_DNA"/>
</dbReference>
<reference evidence="2 3" key="1">
    <citation type="submission" date="2017-10" db="EMBL/GenBank/DDBJ databases">
        <title>Genome announcement of Methylocella silvestris TVC from permafrost.</title>
        <authorList>
            <person name="Wang J."/>
            <person name="Geng K."/>
            <person name="Ul-Haque F."/>
            <person name="Crombie A.T."/>
            <person name="Street L.E."/>
            <person name="Wookey P.A."/>
            <person name="Murrell J.C."/>
            <person name="Pratscher J."/>
        </authorList>
    </citation>
    <scope>NUCLEOTIDE SEQUENCE [LARGE SCALE GENOMIC DNA]</scope>
    <source>
        <strain evidence="2 3">TVC</strain>
    </source>
</reference>
<dbReference type="Proteomes" id="UP000236286">
    <property type="component" value="Unassembled WGS sequence"/>
</dbReference>
<evidence type="ECO:0000256" key="1">
    <source>
        <dbReference type="SAM" id="Phobius"/>
    </source>
</evidence>
<dbReference type="AlphaFoldDB" id="A0A2J7TJG2"/>
<keyword evidence="1" id="KW-0812">Transmembrane</keyword>
<protein>
    <submittedName>
        <fullName evidence="2">Uncharacterized protein</fullName>
    </submittedName>
</protein>
<keyword evidence="1" id="KW-1133">Transmembrane helix</keyword>
<organism evidence="2 3">
    <name type="scientific">Methylocella silvestris</name>
    <dbReference type="NCBI Taxonomy" id="199596"/>
    <lineage>
        <taxon>Bacteria</taxon>
        <taxon>Pseudomonadati</taxon>
        <taxon>Pseudomonadota</taxon>
        <taxon>Alphaproteobacteria</taxon>
        <taxon>Hyphomicrobiales</taxon>
        <taxon>Beijerinckiaceae</taxon>
        <taxon>Methylocella</taxon>
    </lineage>
</organism>
<sequence>MSVADNSATADNRAACSDADSSEAPAAAALSQSRLVAYCAALGAAPFLLVLLGFLIAPTSWAVRHSGNTYLANVGYATKLKNANCDVVIYGDSSAMVGLDPAIIRQRTGLSTCNIAEFAGMTMVSGLLIPELYLRNNRAPKIWVFDFAPENLAPFAKWETVGRYEAILFRIRDRRDLSTALLLAEHPAEAINFSALALRLALQGFLRPALPASTFAIRSEHDGYLPVPGARLKACSPERRERPSDPDYIQFLRSRFGADGAQVLVDTTPVPACEPTFDFYAKANPAPTDNRIEAYQLEDFTGSGRLHMSPSGVAKFSNLVSDQIVARLKIAATQ</sequence>
<dbReference type="OrthoDB" id="115251at2"/>
<name>A0A2J7TJG2_METSI</name>
<evidence type="ECO:0000313" key="2">
    <source>
        <dbReference type="EMBL" id="PNG26896.1"/>
    </source>
</evidence>
<evidence type="ECO:0000313" key="3">
    <source>
        <dbReference type="Proteomes" id="UP000236286"/>
    </source>
</evidence>
<feature type="transmembrane region" description="Helical" evidence="1">
    <location>
        <begin position="35"/>
        <end position="57"/>
    </location>
</feature>